<dbReference type="RefSeq" id="WP_093516998.1">
    <property type="nucleotide sequence ID" value="NZ_FOSK01000001.1"/>
</dbReference>
<dbReference type="SFLD" id="SFLDS00019">
    <property type="entry name" value="Glutathione_Transferase_(cytos"/>
    <property type="match status" value="1"/>
</dbReference>
<dbReference type="PANTHER" id="PTHR44051">
    <property type="entry name" value="GLUTATHIONE S-TRANSFERASE-RELATED"/>
    <property type="match status" value="1"/>
</dbReference>
<dbReference type="Gene3D" id="1.20.1050.10">
    <property type="match status" value="1"/>
</dbReference>
<dbReference type="InterPro" id="IPR004046">
    <property type="entry name" value="GST_C"/>
</dbReference>
<evidence type="ECO:0000313" key="3">
    <source>
        <dbReference type="EMBL" id="SFJ91958.1"/>
    </source>
</evidence>
<dbReference type="Pfam" id="PF00043">
    <property type="entry name" value="GST_C"/>
    <property type="match status" value="1"/>
</dbReference>
<dbReference type="SFLD" id="SFLDG01150">
    <property type="entry name" value="Main.1:_Beta-like"/>
    <property type="match status" value="1"/>
</dbReference>
<reference evidence="3 4" key="1">
    <citation type="submission" date="2016-10" db="EMBL/GenBank/DDBJ databases">
        <authorList>
            <person name="Varghese N."/>
            <person name="Submissions S."/>
        </authorList>
    </citation>
    <scope>NUCLEOTIDE SEQUENCE [LARGE SCALE GENOMIC DNA]</scope>
    <source>
        <strain evidence="3 4">DSM 16392</strain>
    </source>
</reference>
<dbReference type="InterPro" id="IPR040079">
    <property type="entry name" value="Glutathione_S-Trfase"/>
</dbReference>
<dbReference type="PANTHER" id="PTHR44051:SF8">
    <property type="entry name" value="GLUTATHIONE S-TRANSFERASE GSTA"/>
    <property type="match status" value="1"/>
</dbReference>
<evidence type="ECO:0000259" key="1">
    <source>
        <dbReference type="PROSITE" id="PS50404"/>
    </source>
</evidence>
<keyword evidence="4" id="KW-1185">Reference proteome</keyword>
<dbReference type="CDD" id="cd03046">
    <property type="entry name" value="GST_N_GTT1_like"/>
    <property type="match status" value="1"/>
</dbReference>
<sequence>MYKVIGHPQSRTMRVLWLLEELNLPYEVVPSKPHQEDVYAVNPSGKIPALIVDGETIYDSTAICTYLADKHSSLSFPSGTLDRARQDSFTNFALDEMDSILWMAAKHSFIHPEDQRVPDIKPACRFEWNKSMKLLEKRLGENTWVTGETFTIADIIIGHCAVWAKISKFEWPEGPVSEYFSRALSRPALAKANEKAAAMQ</sequence>
<dbReference type="PROSITE" id="PS50404">
    <property type="entry name" value="GST_NTER"/>
    <property type="match status" value="1"/>
</dbReference>
<gene>
    <name evidence="3" type="ORF">SAMN04488518_101271</name>
</gene>
<dbReference type="EMBL" id="FOSK01000001">
    <property type="protein sequence ID" value="SFJ91958.1"/>
    <property type="molecule type" value="Genomic_DNA"/>
</dbReference>
<dbReference type="SFLD" id="SFLDG00358">
    <property type="entry name" value="Main_(cytGST)"/>
    <property type="match status" value="1"/>
</dbReference>
<organism evidence="3 4">
    <name type="scientific">Pseudovibrio ascidiaceicola</name>
    <dbReference type="NCBI Taxonomy" id="285279"/>
    <lineage>
        <taxon>Bacteria</taxon>
        <taxon>Pseudomonadati</taxon>
        <taxon>Pseudomonadota</taxon>
        <taxon>Alphaproteobacteria</taxon>
        <taxon>Hyphomicrobiales</taxon>
        <taxon>Stappiaceae</taxon>
        <taxon>Pseudovibrio</taxon>
    </lineage>
</organism>
<name>A0A1I3V984_9HYPH</name>
<dbReference type="InterPro" id="IPR004045">
    <property type="entry name" value="Glutathione_S-Trfase_N"/>
</dbReference>
<dbReference type="SUPFAM" id="SSF52833">
    <property type="entry name" value="Thioredoxin-like"/>
    <property type="match status" value="1"/>
</dbReference>
<protein>
    <submittedName>
        <fullName evidence="3">Glutathione S-transferase</fullName>
    </submittedName>
</protein>
<comment type="caution">
    <text evidence="3">The sequence shown here is derived from an EMBL/GenBank/DDBJ whole genome shotgun (WGS) entry which is preliminary data.</text>
</comment>
<dbReference type="InterPro" id="IPR036249">
    <property type="entry name" value="Thioredoxin-like_sf"/>
</dbReference>
<feature type="domain" description="GST C-terminal" evidence="2">
    <location>
        <begin position="79"/>
        <end position="200"/>
    </location>
</feature>
<dbReference type="InterPro" id="IPR036282">
    <property type="entry name" value="Glutathione-S-Trfase_C_sf"/>
</dbReference>
<dbReference type="InterPro" id="IPR010987">
    <property type="entry name" value="Glutathione-S-Trfase_C-like"/>
</dbReference>
<dbReference type="Gene3D" id="3.40.30.10">
    <property type="entry name" value="Glutaredoxin"/>
    <property type="match status" value="1"/>
</dbReference>
<feature type="domain" description="GST N-terminal" evidence="1">
    <location>
        <begin position="1"/>
        <end position="75"/>
    </location>
</feature>
<dbReference type="PROSITE" id="PS50405">
    <property type="entry name" value="GST_CTER"/>
    <property type="match status" value="1"/>
</dbReference>
<accession>A0A1I3V984</accession>
<evidence type="ECO:0000259" key="2">
    <source>
        <dbReference type="PROSITE" id="PS50405"/>
    </source>
</evidence>
<dbReference type="SUPFAM" id="SSF47616">
    <property type="entry name" value="GST C-terminal domain-like"/>
    <property type="match status" value="1"/>
</dbReference>
<proteinExistence type="predicted"/>
<evidence type="ECO:0000313" key="4">
    <source>
        <dbReference type="Proteomes" id="UP000199598"/>
    </source>
</evidence>
<dbReference type="Proteomes" id="UP000199598">
    <property type="component" value="Unassembled WGS sequence"/>
</dbReference>
<dbReference type="Pfam" id="PF13409">
    <property type="entry name" value="GST_N_2"/>
    <property type="match status" value="1"/>
</dbReference>